<name>A0A2A6ZYX9_9FIRM</name>
<comment type="caution">
    <text evidence="1">The sequence shown here is derived from an EMBL/GenBank/DDBJ whole genome shotgun (WGS) entry which is preliminary data.</text>
</comment>
<evidence type="ECO:0008006" key="3">
    <source>
        <dbReference type="Google" id="ProtNLM"/>
    </source>
</evidence>
<organism evidence="1 2">
    <name type="scientific">Faecalibacterium prausnitzii</name>
    <dbReference type="NCBI Taxonomy" id="853"/>
    <lineage>
        <taxon>Bacteria</taxon>
        <taxon>Bacillati</taxon>
        <taxon>Bacillota</taxon>
        <taxon>Clostridia</taxon>
        <taxon>Eubacteriales</taxon>
        <taxon>Oscillospiraceae</taxon>
        <taxon>Faecalibacterium</taxon>
    </lineage>
</organism>
<sequence length="434" mass="49535">MIKKVHFVLLNGERYIMEKCPRVLIVNAQSMYKKNATGITLQSIWSGWDADCLFEVYSDPVVMDQCNQRIKSYCIPPSYIIRFSRGKAAQSINSNIKAASTQQSSNNKIKSYLRQFAVCTLDSISVKLDKSTIDAIRDFHPQVIYTLGASVSIMRLVNQLSMQLNIPVIMHFMDNWAEHIQWEDNPLLSLYKSSLKKKMLACIKRCKLVVTISSSMAEAYHEKFQKETLVLMNTVDLSKFKGSASKPTGITHFVYAGGLHLDRWKALKEIAEAIKKTDGKGILDIFTSKDSIELYHSNFKMLPVAFHEAVPHEHINEVYQKADVLVHTEVQSEKMKGFFKYSISTKIPEYLATEKPILFYGPQDMKLFEYLLQNRVALMASAKEELQCCVNRLVSDEDFTEMCENARCLAEKNHCASENQIKLYNAIETVLLNS</sequence>
<dbReference type="Proteomes" id="UP000219901">
    <property type="component" value="Unassembled WGS sequence"/>
</dbReference>
<dbReference type="AlphaFoldDB" id="A0A2A6ZYX9"/>
<evidence type="ECO:0000313" key="2">
    <source>
        <dbReference type="Proteomes" id="UP000219901"/>
    </source>
</evidence>
<reference evidence="1 2" key="1">
    <citation type="journal article" date="2017" name="Front. Microbiol.">
        <title>New Insights into the Diversity of the Genus Faecalibacterium.</title>
        <authorList>
            <person name="Benevides L."/>
            <person name="Burman S."/>
            <person name="Martin R."/>
            <person name="Robert V."/>
            <person name="Thomas M."/>
            <person name="Miquel S."/>
            <person name="Chain F."/>
            <person name="Sokol H."/>
            <person name="Bermudez-Humaran L.G."/>
            <person name="Morrison M."/>
            <person name="Langella P."/>
            <person name="Azevedo V.A."/>
            <person name="Chatel J.M."/>
            <person name="Soares S."/>
        </authorList>
    </citation>
    <scope>NUCLEOTIDE SEQUENCE [LARGE SCALE GENOMIC DNA]</scope>
    <source>
        <strain evidence="1 2">CNCM I 4546</strain>
    </source>
</reference>
<dbReference type="EMBL" id="NMTV01000060">
    <property type="protein sequence ID" value="PDX72080.1"/>
    <property type="molecule type" value="Genomic_DNA"/>
</dbReference>
<proteinExistence type="predicted"/>
<protein>
    <recommendedName>
        <fullName evidence="3">Glycosyltransferase subfamily 4-like N-terminal domain-containing protein</fullName>
    </recommendedName>
</protein>
<dbReference type="Gene3D" id="3.40.50.2000">
    <property type="entry name" value="Glycogen Phosphorylase B"/>
    <property type="match status" value="2"/>
</dbReference>
<accession>A0A2A6ZYX9</accession>
<dbReference type="SUPFAM" id="SSF53756">
    <property type="entry name" value="UDP-Glycosyltransferase/glycogen phosphorylase"/>
    <property type="match status" value="1"/>
</dbReference>
<evidence type="ECO:0000313" key="1">
    <source>
        <dbReference type="EMBL" id="PDX72080.1"/>
    </source>
</evidence>
<gene>
    <name evidence="1" type="ORF">CGS55_10225</name>
</gene>